<keyword evidence="5" id="KW-0067">ATP-binding</keyword>
<dbReference type="GO" id="GO:0003677">
    <property type="term" value="F:DNA binding"/>
    <property type="evidence" value="ECO:0007669"/>
    <property type="project" value="UniProtKB-KW"/>
</dbReference>
<protein>
    <submittedName>
        <fullName evidence="9">PD-(D/E)XK nuclease family protein</fullName>
    </submittedName>
</protein>
<name>A0A7W2AHX4_9BACL</name>
<dbReference type="InterPro" id="IPR011604">
    <property type="entry name" value="PDDEXK-like_dom_sf"/>
</dbReference>
<dbReference type="GO" id="GO:0006281">
    <property type="term" value="P:DNA repair"/>
    <property type="evidence" value="ECO:0007669"/>
    <property type="project" value="UniProtKB-KW"/>
</dbReference>
<organism evidence="9 10">
    <name type="scientific">Thermoactinomyces daqus</name>
    <dbReference type="NCBI Taxonomy" id="1329516"/>
    <lineage>
        <taxon>Bacteria</taxon>
        <taxon>Bacillati</taxon>
        <taxon>Bacillota</taxon>
        <taxon>Bacilli</taxon>
        <taxon>Bacillales</taxon>
        <taxon>Thermoactinomycetaceae</taxon>
        <taxon>Thermoactinomyces</taxon>
    </lineage>
</organism>
<keyword evidence="1" id="KW-0547">Nucleotide-binding</keyword>
<keyword evidence="6" id="KW-0238">DNA-binding</keyword>
<dbReference type="InterPro" id="IPR038726">
    <property type="entry name" value="PDDEXK_AddAB-type"/>
</dbReference>
<evidence type="ECO:0000256" key="5">
    <source>
        <dbReference type="ARBA" id="ARBA00022840"/>
    </source>
</evidence>
<keyword evidence="2" id="KW-0227">DNA damage</keyword>
<keyword evidence="3" id="KW-0378">Hydrolase</keyword>
<dbReference type="GO" id="GO:0004386">
    <property type="term" value="F:helicase activity"/>
    <property type="evidence" value="ECO:0007669"/>
    <property type="project" value="UniProtKB-KW"/>
</dbReference>
<evidence type="ECO:0000313" key="9">
    <source>
        <dbReference type="EMBL" id="MBA4543196.1"/>
    </source>
</evidence>
<evidence type="ECO:0000259" key="8">
    <source>
        <dbReference type="Pfam" id="PF12705"/>
    </source>
</evidence>
<dbReference type="GO" id="GO:0005524">
    <property type="term" value="F:ATP binding"/>
    <property type="evidence" value="ECO:0007669"/>
    <property type="project" value="UniProtKB-KW"/>
</dbReference>
<evidence type="ECO:0000256" key="1">
    <source>
        <dbReference type="ARBA" id="ARBA00022741"/>
    </source>
</evidence>
<sequence length="326" mass="38096">MEKRVWSAGALNHLVECRFQFLAIRLWKAAEKEAPQRGLSWREEGERIHEILCRFFHEYRRGRWTFADEERALARLEQLADEVLRDEERERDPFYLMIDKFRIKQKLLSIWKHEKEWRRKTGFYAAPAHLELSFGLPVCKEDVETGRLDPASRPEPVTLVLGGKRKVRLQGKMDRIDRDEEGYYAIYDYKTGTVPTIEQIGQGRSLQLPLYLWVYQQGFGQDPALAIGSAYYVKGNGGNAAANQRNKGLWRKEETGRVGLNPRKSLDPDDWRKTEENIQRLIDQSLSKAEQGDFAVSPTWDCPRFCPARHICRVDAWILSKKRGTR</sequence>
<evidence type="ECO:0000256" key="4">
    <source>
        <dbReference type="ARBA" id="ARBA00022806"/>
    </source>
</evidence>
<dbReference type="SUPFAM" id="SSF52980">
    <property type="entry name" value="Restriction endonuclease-like"/>
    <property type="match status" value="1"/>
</dbReference>
<comment type="caution">
    <text evidence="9">The sequence shown here is derived from an EMBL/GenBank/DDBJ whole genome shotgun (WGS) entry which is preliminary data.</text>
</comment>
<dbReference type="Gene3D" id="3.90.320.10">
    <property type="match status" value="1"/>
</dbReference>
<dbReference type="OrthoDB" id="9758506at2"/>
<evidence type="ECO:0000256" key="2">
    <source>
        <dbReference type="ARBA" id="ARBA00022763"/>
    </source>
</evidence>
<dbReference type="InterPro" id="IPR011335">
    <property type="entry name" value="Restrct_endonuc-II-like"/>
</dbReference>
<keyword evidence="4" id="KW-0347">Helicase</keyword>
<feature type="domain" description="PD-(D/E)XK endonuclease-like" evidence="8">
    <location>
        <begin position="6"/>
        <end position="313"/>
    </location>
</feature>
<evidence type="ECO:0000256" key="7">
    <source>
        <dbReference type="ARBA" id="ARBA00023204"/>
    </source>
</evidence>
<evidence type="ECO:0000313" key="10">
    <source>
        <dbReference type="Proteomes" id="UP000530514"/>
    </source>
</evidence>
<accession>A0A7W2AHX4</accession>
<reference evidence="9 10" key="1">
    <citation type="submission" date="2020-07" db="EMBL/GenBank/DDBJ databases">
        <authorList>
            <person name="Feng H."/>
        </authorList>
    </citation>
    <scope>NUCLEOTIDE SEQUENCE [LARGE SCALE GENOMIC DNA]</scope>
    <source>
        <strain evidence="10">s-11</strain>
    </source>
</reference>
<dbReference type="AlphaFoldDB" id="A0A7W2AHX4"/>
<dbReference type="GO" id="GO:0016787">
    <property type="term" value="F:hydrolase activity"/>
    <property type="evidence" value="ECO:0007669"/>
    <property type="project" value="UniProtKB-KW"/>
</dbReference>
<evidence type="ECO:0000256" key="3">
    <source>
        <dbReference type="ARBA" id="ARBA00022801"/>
    </source>
</evidence>
<dbReference type="Pfam" id="PF12705">
    <property type="entry name" value="PDDEXK_1"/>
    <property type="match status" value="1"/>
</dbReference>
<evidence type="ECO:0000256" key="6">
    <source>
        <dbReference type="ARBA" id="ARBA00023125"/>
    </source>
</evidence>
<dbReference type="Proteomes" id="UP000530514">
    <property type="component" value="Unassembled WGS sequence"/>
</dbReference>
<gene>
    <name evidence="9" type="ORF">H1164_09820</name>
</gene>
<keyword evidence="10" id="KW-1185">Reference proteome</keyword>
<proteinExistence type="predicted"/>
<dbReference type="EMBL" id="JACEIP010000013">
    <property type="protein sequence ID" value="MBA4543196.1"/>
    <property type="molecule type" value="Genomic_DNA"/>
</dbReference>
<keyword evidence="7" id="KW-0234">DNA repair</keyword>